<dbReference type="Proteomes" id="UP000003039">
    <property type="component" value="Unassembled WGS sequence"/>
</dbReference>
<dbReference type="SUPFAM" id="SSF56436">
    <property type="entry name" value="C-type lectin-like"/>
    <property type="match status" value="1"/>
</dbReference>
<feature type="domain" description="DinB-like" evidence="5">
    <location>
        <begin position="35"/>
        <end position="173"/>
    </location>
</feature>
<evidence type="ECO:0000256" key="3">
    <source>
        <dbReference type="ARBA" id="ARBA00037882"/>
    </source>
</evidence>
<dbReference type="PANTHER" id="PTHR23150">
    <property type="entry name" value="SULFATASE MODIFYING FACTOR 1, 2"/>
    <property type="match status" value="1"/>
</dbReference>
<dbReference type="NCBIfam" id="TIGR03440">
    <property type="entry name" value="egtB_TIGR03440"/>
    <property type="match status" value="1"/>
</dbReference>
<organism evidence="6 7">
    <name type="scientific">Comamonas testosteroni (strain DSM 14576 / KF-1)</name>
    <name type="common">Pseudomonas testosteroni</name>
    <dbReference type="NCBI Taxonomy" id="399795"/>
    <lineage>
        <taxon>Bacteria</taxon>
        <taxon>Pseudomonadati</taxon>
        <taxon>Pseudomonadota</taxon>
        <taxon>Betaproteobacteria</taxon>
        <taxon>Burkholderiales</taxon>
        <taxon>Comamonadaceae</taxon>
        <taxon>Comamonas</taxon>
    </lineage>
</organism>
<gene>
    <name evidence="6" type="ORF">CtesDRAFT_PD3162</name>
</gene>
<dbReference type="InterPro" id="IPR051043">
    <property type="entry name" value="Sulfatase_Mod_Factor_Kinase"/>
</dbReference>
<dbReference type="Gene3D" id="3.90.1580.10">
    <property type="entry name" value="paralog of FGE (formylglycine-generating enzyme)"/>
    <property type="match status" value="2"/>
</dbReference>
<reference evidence="6 7" key="1">
    <citation type="journal article" date="2004" name="Appl. Environ. Microbiol.">
        <title>Mineralization of individual congeners of linear alkylbenzenesulfonate by defined pairs of heterotrophic bacteria.</title>
        <authorList>
            <person name="Schleheck D."/>
            <person name="Knepper T.P."/>
            <person name="Fischer K."/>
            <person name="Cook A.M."/>
        </authorList>
    </citation>
    <scope>NUCLEOTIDE SEQUENCE [LARGE SCALE GENOMIC DNA]</scope>
    <source>
        <strain evidence="7">DSM 14576 / KF-1</strain>
    </source>
</reference>
<dbReference type="SUPFAM" id="SSF109854">
    <property type="entry name" value="DinB/YfiT-like putative metalloenzymes"/>
    <property type="match status" value="1"/>
</dbReference>
<evidence type="ECO:0000259" key="4">
    <source>
        <dbReference type="Pfam" id="PF03781"/>
    </source>
</evidence>
<dbReference type="PANTHER" id="PTHR23150:SF36">
    <property type="entry name" value="HERCYNINE OXYGENASE"/>
    <property type="match status" value="1"/>
</dbReference>
<dbReference type="InterPro" id="IPR017806">
    <property type="entry name" value="EgtB"/>
</dbReference>
<sequence>MSSNGLPSSMHMPEAMVQPLSVSSEAWDWMVLALQFERVRACTQKLAAPLSAEDACVQSMPDASPAKWHLAHTSWFFETFVLAVHQQGHQVFDASYRMLFNSYYQQVGARHPRAQRGLLTRPSLAQIMTYRAVVDEQMLALMAAMKERKPTTQQAVAQLITLGLQHEQQHQELLLTDIKHLLSCHPLWPAYAADSLAETDSGPAHADLTWRPVEAGIYRIGHGGGDFAFDNEMPMHSVYVQAAQIASRPVSNGEFLRFVLDGGYRQPQWWLAEGWDWCQAQQLSHPCYWRDAEGHAGDGGWQEFSLYGVRALHALRPVCHISYFEADAYARWAGARLPTEMEWEVAMGLHDWPASRSSLHPEAAAGCQGAAIGQVWEWTHSSYAAYPGFRVAEGAVGEYNGKFMVNQYVLRGGSCLTPAGHARLTYRNFFPATARWQMTGLRLARDV</sequence>
<dbReference type="InterPro" id="IPR042095">
    <property type="entry name" value="SUMF_sf"/>
</dbReference>
<comment type="pathway">
    <text evidence="3">Amino-acid biosynthesis; ergothioneine biosynthesis.</text>
</comment>
<dbReference type="InterPro" id="IPR024775">
    <property type="entry name" value="DinB-like"/>
</dbReference>
<keyword evidence="1" id="KW-0560">Oxidoreductase</keyword>
<dbReference type="EMBL" id="AAUJ02000001">
    <property type="protein sequence ID" value="EED68215.1"/>
    <property type="molecule type" value="Genomic_DNA"/>
</dbReference>
<accession>B7WZZ3</accession>
<dbReference type="Pfam" id="PF12867">
    <property type="entry name" value="DinB_2"/>
    <property type="match status" value="1"/>
</dbReference>
<dbReference type="InterPro" id="IPR005532">
    <property type="entry name" value="SUMF_dom"/>
</dbReference>
<dbReference type="AlphaFoldDB" id="B7WZZ3"/>
<evidence type="ECO:0000259" key="5">
    <source>
        <dbReference type="Pfam" id="PF12867"/>
    </source>
</evidence>
<keyword evidence="2" id="KW-0408">Iron</keyword>
<dbReference type="Pfam" id="PF03781">
    <property type="entry name" value="FGE-sulfatase"/>
    <property type="match status" value="2"/>
</dbReference>
<name>B7WZZ3_COMTK</name>
<evidence type="ECO:0000313" key="6">
    <source>
        <dbReference type="EMBL" id="EED68215.1"/>
    </source>
</evidence>
<evidence type="ECO:0008006" key="8">
    <source>
        <dbReference type="Google" id="ProtNLM"/>
    </source>
</evidence>
<comment type="caution">
    <text evidence="6">The sequence shown here is derived from an EMBL/GenBank/DDBJ whole genome shotgun (WGS) entry which is preliminary data.</text>
</comment>
<dbReference type="InterPro" id="IPR034660">
    <property type="entry name" value="DinB/YfiT-like"/>
</dbReference>
<feature type="domain" description="Sulfatase-modifying factor enzyme-like" evidence="4">
    <location>
        <begin position="213"/>
        <end position="347"/>
    </location>
</feature>
<protein>
    <recommendedName>
        <fullName evidence="8">Ergothioneine biosynthesis protein EgtB</fullName>
    </recommendedName>
</protein>
<evidence type="ECO:0000256" key="1">
    <source>
        <dbReference type="ARBA" id="ARBA00023002"/>
    </source>
</evidence>
<evidence type="ECO:0000256" key="2">
    <source>
        <dbReference type="ARBA" id="ARBA00023004"/>
    </source>
</evidence>
<evidence type="ECO:0000313" key="7">
    <source>
        <dbReference type="Proteomes" id="UP000003039"/>
    </source>
</evidence>
<dbReference type="eggNOG" id="COG1262">
    <property type="taxonomic scope" value="Bacteria"/>
</dbReference>
<dbReference type="InterPro" id="IPR016187">
    <property type="entry name" value="CTDL_fold"/>
</dbReference>
<proteinExistence type="predicted"/>
<dbReference type="GO" id="GO:0052699">
    <property type="term" value="P:ergothioneine biosynthetic process"/>
    <property type="evidence" value="ECO:0007669"/>
    <property type="project" value="InterPro"/>
</dbReference>
<feature type="domain" description="Sulfatase-modifying factor enzyme-like" evidence="4">
    <location>
        <begin position="372"/>
        <end position="445"/>
    </location>
</feature>